<sequence length="183" mass="20261">MKVLKNLLSFSSLVILSIMIVSCSSDKTETADANTTDVESTELNTRGMVNKVSAKAYYYKSLASFEHGHAKVELKDLASLEGKKVNLVVLYEADAPWAETFNSGKYDKTGDDNLNGLMESYELEIVKQFAIDEDNEGLVLEPNVALENAVETARELSLIDHVLMVHVKEVPQEENENTTADIN</sequence>
<dbReference type="RefSeq" id="WP_264790821.1">
    <property type="nucleotide sequence ID" value="NZ_AP026867.1"/>
</dbReference>
<keyword evidence="3" id="KW-1185">Reference proteome</keyword>
<dbReference type="Proteomes" id="UP001060919">
    <property type="component" value="Chromosome"/>
</dbReference>
<feature type="chain" id="PRO_5037020224" evidence="1">
    <location>
        <begin position="28"/>
        <end position="183"/>
    </location>
</feature>
<dbReference type="KEGG" id="aup:AsAng_0001260"/>
<feature type="signal peptide" evidence="1">
    <location>
        <begin position="1"/>
        <end position="27"/>
    </location>
</feature>
<dbReference type="PROSITE" id="PS51257">
    <property type="entry name" value="PROKAR_LIPOPROTEIN"/>
    <property type="match status" value="1"/>
</dbReference>
<dbReference type="EMBL" id="AP026867">
    <property type="protein sequence ID" value="BDS09428.1"/>
    <property type="molecule type" value="Genomic_DNA"/>
</dbReference>
<organism evidence="2 3">
    <name type="scientific">Aureispira anguillae</name>
    <dbReference type="NCBI Taxonomy" id="2864201"/>
    <lineage>
        <taxon>Bacteria</taxon>
        <taxon>Pseudomonadati</taxon>
        <taxon>Bacteroidota</taxon>
        <taxon>Saprospiria</taxon>
        <taxon>Saprospirales</taxon>
        <taxon>Saprospiraceae</taxon>
        <taxon>Aureispira</taxon>
    </lineage>
</organism>
<reference evidence="2" key="1">
    <citation type="submission" date="2022-09" db="EMBL/GenBank/DDBJ databases">
        <title>Aureispira anguillicida sp. nov., isolated from Leptocephalus of Japanese eel Anguilla japonica.</title>
        <authorList>
            <person name="Yuasa K."/>
            <person name="Mekata T."/>
            <person name="Ikunari K."/>
        </authorList>
    </citation>
    <scope>NUCLEOTIDE SEQUENCE</scope>
    <source>
        <strain evidence="2">EL160426</strain>
    </source>
</reference>
<evidence type="ECO:0000313" key="3">
    <source>
        <dbReference type="Proteomes" id="UP001060919"/>
    </source>
</evidence>
<gene>
    <name evidence="2" type="ORF">AsAng_0001260</name>
</gene>
<accession>A0A915Y9F5</accession>
<evidence type="ECO:0000313" key="2">
    <source>
        <dbReference type="EMBL" id="BDS09428.1"/>
    </source>
</evidence>
<proteinExistence type="predicted"/>
<dbReference type="AlphaFoldDB" id="A0A915Y9F5"/>
<evidence type="ECO:0000256" key="1">
    <source>
        <dbReference type="SAM" id="SignalP"/>
    </source>
</evidence>
<keyword evidence="1" id="KW-0732">Signal</keyword>
<protein>
    <submittedName>
        <fullName evidence="2">Uncharacterized protein</fullName>
    </submittedName>
</protein>
<name>A0A915Y9F5_9BACT</name>